<dbReference type="InterPro" id="IPR025197">
    <property type="entry name" value="DUF4116"/>
</dbReference>
<dbReference type="EMBL" id="CAMXCT030004583">
    <property type="protein sequence ID" value="CAL4796970.1"/>
    <property type="molecule type" value="Genomic_DNA"/>
</dbReference>
<protein>
    <recommendedName>
        <fullName evidence="3">DUF4116 domain-containing protein</fullName>
    </recommendedName>
</protein>
<organism evidence="4">
    <name type="scientific">Cladocopium goreaui</name>
    <dbReference type="NCBI Taxonomy" id="2562237"/>
    <lineage>
        <taxon>Eukaryota</taxon>
        <taxon>Sar</taxon>
        <taxon>Alveolata</taxon>
        <taxon>Dinophyceae</taxon>
        <taxon>Suessiales</taxon>
        <taxon>Symbiodiniaceae</taxon>
        <taxon>Cladocopium</taxon>
    </lineage>
</organism>
<feature type="coiled-coil region" evidence="1">
    <location>
        <begin position="593"/>
        <end position="620"/>
    </location>
</feature>
<feature type="domain" description="DUF4116" evidence="3">
    <location>
        <begin position="37"/>
        <end position="84"/>
    </location>
</feature>
<evidence type="ECO:0000313" key="4">
    <source>
        <dbReference type="EMBL" id="CAI4009658.1"/>
    </source>
</evidence>
<evidence type="ECO:0000256" key="1">
    <source>
        <dbReference type="SAM" id="Coils"/>
    </source>
</evidence>
<dbReference type="AlphaFoldDB" id="A0A9P1GE33"/>
<feature type="domain" description="DUF4116" evidence="3">
    <location>
        <begin position="87"/>
        <end position="135"/>
    </location>
</feature>
<dbReference type="EMBL" id="CAMXCT010004583">
    <property type="protein sequence ID" value="CAI4009658.1"/>
    <property type="molecule type" value="Genomic_DNA"/>
</dbReference>
<dbReference type="OrthoDB" id="436482at2759"/>
<proteinExistence type="predicted"/>
<dbReference type="Proteomes" id="UP001152797">
    <property type="component" value="Unassembled WGS sequence"/>
</dbReference>
<evidence type="ECO:0000259" key="3">
    <source>
        <dbReference type="Pfam" id="PF13475"/>
    </source>
</evidence>
<sequence>MAASDVTVVRADLLQRLKQGESCRLVLGPCPPELLADKDLMLKALEFNAYAVEYLAAPLLEEREIWMTATKQNFHALRSCSADLLGDKETALSLIEADAFALRYLSPELRSDREVVLQALKGTGLALEFASAELRAERKVVEKAVQKDGLALEFASLELQKDEGIALEAVKSNTAVIRILPESLSRSMSFLLQAAVAGGSSILRFVAPEFASDKVFVMHVIKSDCTALKHCPKELKEDPSLQLAAVEAGGPQGSAALELAPQALRTDRAFLLRCAKITPQALRLAPEELQKDRSFVMEAVRARGAALQFALFEFRMDHDVVFEAVKQDLGALAFADTSLRHNAKFKEEIAYLQKGIQVSIEDLHREQQHPTTYGLAAKPFLAMVSTVANRPRASVVQRGQAAVRNAAPSTCDEPKPSPVAQGSSEEHGRLAGRYPTSLVLAMVMMDLLPGIVEFRTSTGASDFLDFRPRVGWLLISRLMTSGIAFNVACLLLSLLLSLLGSPARLVCPLLQRFPKYFLFVGFLLRVLEECVSPRFLLRTIYLIYLKQAYVRVLVFSTSIYALQWIADCFWKVLQFFSLRAGTERPMAKQQASPSNLKEKIRNLEDQVECLKAAVQLAEKGSSVCKICYEREEVLEKGYALPGQADIVFKLCPGSEVLEARNNFPVTLKLSLSQDGMYFAALGHLPPGRSSWNFRANYVRIQWTKTKELLAEAPKGVLGLFGQPCFDTSNLTFPNTEWQVPQVVVRPQNCFSAMLSKHCCHPLRPQCWGYNTLLAMACCAVSFELSTSKSSTCLVSNPKFPNSNQDCRGRPVNFFRTFGDGNELRLVVGGRIWQSPPHEINASLSVGCLFQSVVYLFHELHHLSRDAKFLQAMSAHQLHLYVRLFQELVLACDLEDEDFFQLSGLLPNQMLYLVWLTTGRRYDWLLDRVPRPSRPLIIDIGTAGGLDTALYLALGAHVVSVEANPLAANCSKSRLTRQMRTGKLRLLNAKISTGTLRGGHQTA</sequence>
<comment type="caution">
    <text evidence="4">The sequence shown here is derived from an EMBL/GenBank/DDBJ whole genome shotgun (WGS) entry which is preliminary data.</text>
</comment>
<gene>
    <name evidence="4" type="ORF">C1SCF055_LOCUS34998</name>
</gene>
<accession>A0A9P1GE33</accession>
<reference evidence="5 6" key="2">
    <citation type="submission" date="2024-05" db="EMBL/GenBank/DDBJ databases">
        <authorList>
            <person name="Chen Y."/>
            <person name="Shah S."/>
            <person name="Dougan E. K."/>
            <person name="Thang M."/>
            <person name="Chan C."/>
        </authorList>
    </citation>
    <scope>NUCLEOTIDE SEQUENCE [LARGE SCALE GENOMIC DNA]</scope>
</reference>
<keyword evidence="6" id="KW-1185">Reference proteome</keyword>
<dbReference type="Pfam" id="PF13475">
    <property type="entry name" value="DUF4116"/>
    <property type="match status" value="4"/>
</dbReference>
<reference evidence="4" key="1">
    <citation type="submission" date="2022-10" db="EMBL/GenBank/DDBJ databases">
        <authorList>
            <person name="Chen Y."/>
            <person name="Dougan E. K."/>
            <person name="Chan C."/>
            <person name="Rhodes N."/>
            <person name="Thang M."/>
        </authorList>
    </citation>
    <scope>NUCLEOTIDE SEQUENCE</scope>
</reference>
<dbReference type="SUPFAM" id="SSF53335">
    <property type="entry name" value="S-adenosyl-L-methionine-dependent methyltransferases"/>
    <property type="match status" value="1"/>
</dbReference>
<evidence type="ECO:0000313" key="5">
    <source>
        <dbReference type="EMBL" id="CAL4796970.1"/>
    </source>
</evidence>
<name>A0A9P1GE33_9DINO</name>
<feature type="region of interest" description="Disordered" evidence="2">
    <location>
        <begin position="405"/>
        <end position="427"/>
    </location>
</feature>
<feature type="domain" description="DUF4116" evidence="3">
    <location>
        <begin position="138"/>
        <end position="184"/>
    </location>
</feature>
<dbReference type="InterPro" id="IPR029063">
    <property type="entry name" value="SAM-dependent_MTases_sf"/>
</dbReference>
<keyword evidence="1" id="KW-0175">Coiled coil</keyword>
<evidence type="ECO:0000313" key="6">
    <source>
        <dbReference type="Proteomes" id="UP001152797"/>
    </source>
</evidence>
<dbReference type="EMBL" id="CAMXCT020004583">
    <property type="protein sequence ID" value="CAL1163033.1"/>
    <property type="molecule type" value="Genomic_DNA"/>
</dbReference>
<evidence type="ECO:0000256" key="2">
    <source>
        <dbReference type="SAM" id="MobiDB-lite"/>
    </source>
</evidence>
<feature type="domain" description="DUF4116" evidence="3">
    <location>
        <begin position="292"/>
        <end position="340"/>
    </location>
</feature>